<dbReference type="Pfam" id="PF13191">
    <property type="entry name" value="AAA_16"/>
    <property type="match status" value="1"/>
</dbReference>
<dbReference type="EC" id="2.7.13.3" evidence="2"/>
<dbReference type="SUPFAM" id="SSF47384">
    <property type="entry name" value="Homodimeric domain of signal transducing histidine kinase"/>
    <property type="match status" value="1"/>
</dbReference>
<sequence>MILNLETQQVKITSLSAATLLSKETPAVRNPGFLEGTLAYMSPEQTGRMNRSLDYRTDFYSLGVTFYEMLTGQLPFLTTNSMELVHDHIARVPTPPHLISRSSENREIEERDCPEAVSNIVMKLLAKNAEERYQSTYGLKVDLETCLTQLQENGHISCFSLGQHDVSSKLLIPQKLYGREQEVAVLLAAFARASGNEEQPSTAYDRKELILVTGYSGIGKSSLVNEVHKPIVQKHGYFIAGKFDQFKRNIPYSGWVQAFQDLIRQLLTESFEELQTWRAAILEAVGMNSQVIIDVIPELELIIGQQPTVAAPKTTEFQHQFNRVFKQLAGVFAQPEHPLVIFLDDLQWIDLASLKLFQLLMTDSDIQHLLLIGAYRDNEVSATHPLMTTLEEIERTKAVVNQINLRPLDLSHVTQLISDTLHCEVERCQPLVTIAFQKTAGNPFFLTQLLETMHQENLLFFDFSRGCWQWDLQQIRDRNILDDVVELMVYKIQQLGEAVPTVLALAACVGNQFDLNALSIVHQKPPLETANDLWRALQAGLILPSSDTYLVPQVVDRLDRDASFVLPTVNYKFLHDRVQQAAYALIPSDRKSEVHLEIGKLLLRNTSPEELEDNIFEIVNQLNIGLELITDQPEKNTLAKLNLLAGQKAKAATAYEAAVRYLTIGCELLADNSWQEDYELTLALYVEATEAEYLSTHFEQANQLAEVVLHQSKSVLDKVQIYERQIQFYISQNQLHQAVELGLKVLRMLGMVIPEHLIQQSIVMESLCTQMMMRGKQIEDLSSLPEMTNPEKLAVMRVSRSVIAAAYMAVPQLYPLLVLKALNFSLRHGNSSMSPLTYSQYGVYLCTNGDAEAGYRGGQLALRLLEQFDAYTLKCKVYFLFSAFIKHRKEPIRETVNVLLEAYQSGFAVGDIEFACYSVSFHYMHLFFVGESLGFVAQKQAQYLELMTKLKQEFQIIFIGIWRNFVLGLMGDLAESYRLEGEQFDEVGVIGYFTETNNYQSLFFVHHTKSVLSYFLQDYAQAAISAELAEKYVETVSGMVVLAEHRFYHALILLEMYSTASNSEQRHILRRVRSHQKVMKQWAVHAPANYQHQYDLVEAETARVAGRALEAMNLYDRAGQDAREHGYIQVEALANELAARFYLSLDKPKIANPYLEAAVTCYEQWGAMAKVASLKSSYPHLSTQLASRSPNTVEMTPIASITPDHPRVLDYETVIKASQALSKEMVLSNLLERFMQILVENAGARTGFFITKKDNQFVIEAQVEVNDSEAIMLHSMPMNTASQHLPMTLIHYVERTREDVVLNNASLEGRFTSDPYIVQHRSKSILCLPIIHQGKLTGILYLANDLVAGVFTPDRLEILKLLTAQVAISIENARLYTQLEQQVQERTAQLQRSLTFEATLKRITDKVRDSLDESQILQTTVEELAIVLGVDCCDAGIYDSEHQTSTIQYEYTTSMDSIQGQVIQLDTMPDLYAQLLQGQDFQFCMIIPETLRSKHQFAMLACPIVDNEGTLGDLWLFRPKEAAFSELEIRLVQQVANQCAIAIRQARLYQAAQTQVQTLEELNQLKDDFLSTVSHELRTPISNMKMAIYMLNQIPDPERQQRYLNILQYECAREAELINDLLDLQRLAVGTMSLNLETIQLQEWLPESLEPFYERTENRQQHLQVDIAPDLPPLTSDPASLSRIVAELLNNACKYTPPGEWIRIMIRIKAAMVGSQEPRYASLVISVSNSGVEIPVSELPHVFDRFYRVAGADRWKQGGTGLGLALVQKLVDHLGGTIRVESTTNLTCFTVELPL</sequence>
<dbReference type="PROSITE" id="PS50011">
    <property type="entry name" value="PROTEIN_KINASE_DOM"/>
    <property type="match status" value="1"/>
</dbReference>
<comment type="caution">
    <text evidence="8">The sequence shown here is derived from an EMBL/GenBank/DDBJ whole genome shotgun (WGS) entry which is preliminary data.</text>
</comment>
<accession>A0ABV0KN81</accession>
<dbReference type="PANTHER" id="PTHR43642">
    <property type="entry name" value="HYBRID SIGNAL TRANSDUCTION HISTIDINE KINASE G"/>
    <property type="match status" value="1"/>
</dbReference>
<feature type="domain" description="Histidine kinase" evidence="7">
    <location>
        <begin position="1572"/>
        <end position="1795"/>
    </location>
</feature>
<dbReference type="InterPro" id="IPR053159">
    <property type="entry name" value="Hybrid_Histidine_Kinase"/>
</dbReference>
<dbReference type="Gene3D" id="3.30.450.40">
    <property type="match status" value="2"/>
</dbReference>
<evidence type="ECO:0000259" key="7">
    <source>
        <dbReference type="PROSITE" id="PS50109"/>
    </source>
</evidence>
<dbReference type="InterPro" id="IPR036890">
    <property type="entry name" value="HATPase_C_sf"/>
</dbReference>
<reference evidence="8 9" key="1">
    <citation type="submission" date="2022-04" db="EMBL/GenBank/DDBJ databases">
        <title>Positive selection, recombination, and allopatry shape intraspecific diversity of widespread and dominant cyanobacteria.</title>
        <authorList>
            <person name="Wei J."/>
            <person name="Shu W."/>
            <person name="Hu C."/>
        </authorList>
    </citation>
    <scope>NUCLEOTIDE SEQUENCE [LARGE SCALE GENOMIC DNA]</scope>
    <source>
        <strain evidence="8 9">AS-A4</strain>
    </source>
</reference>
<dbReference type="CDD" id="cd00082">
    <property type="entry name" value="HisKA"/>
    <property type="match status" value="1"/>
</dbReference>
<dbReference type="Pfam" id="PF00069">
    <property type="entry name" value="Pkinase"/>
    <property type="match status" value="1"/>
</dbReference>
<dbReference type="PRINTS" id="PR00344">
    <property type="entry name" value="BCTRLSENSOR"/>
</dbReference>
<dbReference type="Gene3D" id="3.30.565.10">
    <property type="entry name" value="Histidine kinase-like ATPase, C-terminal domain"/>
    <property type="match status" value="1"/>
</dbReference>
<dbReference type="InterPro" id="IPR005467">
    <property type="entry name" value="His_kinase_dom"/>
</dbReference>
<dbReference type="SUPFAM" id="SSF55874">
    <property type="entry name" value="ATPase domain of HSP90 chaperone/DNA topoisomerase II/histidine kinase"/>
    <property type="match status" value="1"/>
</dbReference>
<evidence type="ECO:0000313" key="9">
    <source>
        <dbReference type="Proteomes" id="UP001476950"/>
    </source>
</evidence>
<evidence type="ECO:0000313" key="8">
    <source>
        <dbReference type="EMBL" id="MEP1060451.1"/>
    </source>
</evidence>
<dbReference type="SMART" id="SM00387">
    <property type="entry name" value="HATPase_c"/>
    <property type="match status" value="1"/>
</dbReference>
<keyword evidence="3" id="KW-0597">Phosphoprotein</keyword>
<dbReference type="SUPFAM" id="SSF55781">
    <property type="entry name" value="GAF domain-like"/>
    <property type="match status" value="2"/>
</dbReference>
<dbReference type="InterPro" id="IPR029016">
    <property type="entry name" value="GAF-like_dom_sf"/>
</dbReference>
<gene>
    <name evidence="8" type="ORF">NDI38_18630</name>
</gene>
<keyword evidence="9" id="KW-1185">Reference proteome</keyword>
<dbReference type="EMBL" id="JAMPLM010000018">
    <property type="protein sequence ID" value="MEP1060451.1"/>
    <property type="molecule type" value="Genomic_DNA"/>
</dbReference>
<evidence type="ECO:0000256" key="4">
    <source>
        <dbReference type="ARBA" id="ARBA00022777"/>
    </source>
</evidence>
<dbReference type="Gene3D" id="1.10.287.130">
    <property type="match status" value="1"/>
</dbReference>
<dbReference type="InterPro" id="IPR003661">
    <property type="entry name" value="HisK_dim/P_dom"/>
</dbReference>
<dbReference type="SUPFAM" id="SSF56112">
    <property type="entry name" value="Protein kinase-like (PK-like)"/>
    <property type="match status" value="1"/>
</dbReference>
<dbReference type="Gene3D" id="3.40.50.300">
    <property type="entry name" value="P-loop containing nucleotide triphosphate hydrolases"/>
    <property type="match status" value="1"/>
</dbReference>
<evidence type="ECO:0000256" key="1">
    <source>
        <dbReference type="ARBA" id="ARBA00000085"/>
    </source>
</evidence>
<evidence type="ECO:0000256" key="2">
    <source>
        <dbReference type="ARBA" id="ARBA00012438"/>
    </source>
</evidence>
<dbReference type="Pfam" id="PF00512">
    <property type="entry name" value="HisKA"/>
    <property type="match status" value="1"/>
</dbReference>
<organism evidence="8 9">
    <name type="scientific">Stenomitos frigidus AS-A4</name>
    <dbReference type="NCBI Taxonomy" id="2933935"/>
    <lineage>
        <taxon>Bacteria</taxon>
        <taxon>Bacillati</taxon>
        <taxon>Cyanobacteriota</taxon>
        <taxon>Cyanophyceae</taxon>
        <taxon>Leptolyngbyales</taxon>
        <taxon>Leptolyngbyaceae</taxon>
        <taxon>Stenomitos</taxon>
    </lineage>
</organism>
<evidence type="ECO:0000256" key="5">
    <source>
        <dbReference type="ARBA" id="ARBA00023012"/>
    </source>
</evidence>
<protein>
    <recommendedName>
        <fullName evidence="2">histidine kinase</fullName>
        <ecNumber evidence="2">2.7.13.3</ecNumber>
    </recommendedName>
</protein>
<dbReference type="SMART" id="SM00388">
    <property type="entry name" value="HisKA"/>
    <property type="match status" value="1"/>
</dbReference>
<dbReference type="Pfam" id="PF01590">
    <property type="entry name" value="GAF"/>
    <property type="match status" value="2"/>
</dbReference>
<dbReference type="Proteomes" id="UP001476950">
    <property type="component" value="Unassembled WGS sequence"/>
</dbReference>
<dbReference type="InterPro" id="IPR036097">
    <property type="entry name" value="HisK_dim/P_sf"/>
</dbReference>
<name>A0ABV0KN81_9CYAN</name>
<dbReference type="Pfam" id="PF02518">
    <property type="entry name" value="HATPase_c"/>
    <property type="match status" value="1"/>
</dbReference>
<dbReference type="PANTHER" id="PTHR43642:SF1">
    <property type="entry name" value="HYBRID SIGNAL TRANSDUCTION HISTIDINE KINASE G"/>
    <property type="match status" value="1"/>
</dbReference>
<dbReference type="SMART" id="SM00065">
    <property type="entry name" value="GAF"/>
    <property type="match status" value="2"/>
</dbReference>
<dbReference type="PROSITE" id="PS50109">
    <property type="entry name" value="HIS_KIN"/>
    <property type="match status" value="1"/>
</dbReference>
<evidence type="ECO:0000259" key="6">
    <source>
        <dbReference type="PROSITE" id="PS50011"/>
    </source>
</evidence>
<feature type="domain" description="Protein kinase" evidence="6">
    <location>
        <begin position="1"/>
        <end position="147"/>
    </location>
</feature>
<dbReference type="Gene3D" id="1.10.510.10">
    <property type="entry name" value="Transferase(Phosphotransferase) domain 1"/>
    <property type="match status" value="1"/>
</dbReference>
<keyword evidence="4" id="KW-0418">Kinase</keyword>
<evidence type="ECO:0000256" key="3">
    <source>
        <dbReference type="ARBA" id="ARBA00022553"/>
    </source>
</evidence>
<dbReference type="SUPFAM" id="SSF52540">
    <property type="entry name" value="P-loop containing nucleoside triphosphate hydrolases"/>
    <property type="match status" value="1"/>
</dbReference>
<comment type="catalytic activity">
    <reaction evidence="1">
        <text>ATP + protein L-histidine = ADP + protein N-phospho-L-histidine.</text>
        <dbReference type="EC" id="2.7.13.3"/>
    </reaction>
</comment>
<proteinExistence type="predicted"/>
<keyword evidence="5" id="KW-0902">Two-component regulatory system</keyword>
<dbReference type="InterPro" id="IPR003594">
    <property type="entry name" value="HATPase_dom"/>
</dbReference>
<dbReference type="InterPro" id="IPR027417">
    <property type="entry name" value="P-loop_NTPase"/>
</dbReference>
<dbReference type="InterPro" id="IPR000719">
    <property type="entry name" value="Prot_kinase_dom"/>
</dbReference>
<dbReference type="InterPro" id="IPR004358">
    <property type="entry name" value="Sig_transdc_His_kin-like_C"/>
</dbReference>
<keyword evidence="4" id="KW-0808">Transferase</keyword>
<dbReference type="InterPro" id="IPR003018">
    <property type="entry name" value="GAF"/>
</dbReference>
<dbReference type="InterPro" id="IPR041664">
    <property type="entry name" value="AAA_16"/>
</dbReference>
<dbReference type="InterPro" id="IPR011009">
    <property type="entry name" value="Kinase-like_dom_sf"/>
</dbReference>